<evidence type="ECO:0000256" key="5">
    <source>
        <dbReference type="ARBA" id="ARBA00022723"/>
    </source>
</evidence>
<dbReference type="InterPro" id="IPR006680">
    <property type="entry name" value="Amidohydro-rel"/>
</dbReference>
<evidence type="ECO:0000256" key="2">
    <source>
        <dbReference type="ARBA" id="ARBA00010716"/>
    </source>
</evidence>
<dbReference type="GO" id="GO:0106279">
    <property type="term" value="P:negative regulation of UDP-N-acetylglucosamine biosynthetic process"/>
    <property type="evidence" value="ECO:0007669"/>
    <property type="project" value="UniProtKB-ARBA"/>
</dbReference>
<dbReference type="PANTHER" id="PTHR11113:SF14">
    <property type="entry name" value="N-ACETYLGLUCOSAMINE-6-PHOSPHATE DEACETYLASE"/>
    <property type="match status" value="1"/>
</dbReference>
<dbReference type="FunFam" id="3.20.20.140:FF:000023">
    <property type="entry name" value="N-acetylglucosamine-6-phosphate deacetylase"/>
    <property type="match status" value="1"/>
</dbReference>
<comment type="caution">
    <text evidence="12">The sequence shown here is derived from an EMBL/GenBank/DDBJ whole genome shotgun (WGS) entry which is preliminary data.</text>
</comment>
<reference evidence="10" key="3">
    <citation type="submission" date="2020-06" db="EMBL/GenBank/DDBJ databases">
        <authorList>
            <person name="Studholme D.J."/>
        </authorList>
    </citation>
    <scope>NUCLEOTIDE SEQUENCE</scope>
    <source>
        <strain evidence="10">NZFS 2646</strain>
        <strain evidence="11">NZFS 3630</strain>
    </source>
</reference>
<dbReference type="EC" id="3.5.1.25" evidence="3"/>
<dbReference type="EMBL" id="JPWV03000187">
    <property type="protein sequence ID" value="KAG2521797.1"/>
    <property type="molecule type" value="Genomic_DNA"/>
</dbReference>
<reference evidence="10" key="1">
    <citation type="journal article" date="2015" name="Genom Data">
        <title>Genome sequences of six Phytophthora species associated with forests in New Zealand.</title>
        <authorList>
            <person name="Studholme D.J."/>
            <person name="McDougal R.L."/>
            <person name="Sambles C."/>
            <person name="Hansen E."/>
            <person name="Hardy G."/>
            <person name="Grant M."/>
            <person name="Ganley R.J."/>
            <person name="Williams N.M."/>
        </authorList>
    </citation>
    <scope>NUCLEOTIDE SEQUENCE</scope>
    <source>
        <strain evidence="10">NZFS 2646</strain>
        <strain evidence="11">NZFS 3630</strain>
    </source>
</reference>
<evidence type="ECO:0000256" key="1">
    <source>
        <dbReference type="ARBA" id="ARBA00001968"/>
    </source>
</evidence>
<evidence type="ECO:0000313" key="13">
    <source>
        <dbReference type="Proteomes" id="UP000285883"/>
    </source>
</evidence>
<dbReference type="InterPro" id="IPR011059">
    <property type="entry name" value="Metal-dep_hydrolase_composite"/>
</dbReference>
<comment type="similarity">
    <text evidence="2">Belongs to the metallo-dependent hydrolases superfamily. NagA family.</text>
</comment>
<evidence type="ECO:0000256" key="3">
    <source>
        <dbReference type="ARBA" id="ARBA00011899"/>
    </source>
</evidence>
<comment type="cofactor">
    <cofactor evidence="1">
        <name>a divalent metal cation</name>
        <dbReference type="ChEBI" id="CHEBI:60240"/>
    </cofactor>
</comment>
<evidence type="ECO:0000256" key="4">
    <source>
        <dbReference type="ARBA" id="ARBA00018029"/>
    </source>
</evidence>
<reference evidence="12 13" key="2">
    <citation type="submission" date="2018-07" db="EMBL/GenBank/DDBJ databases">
        <title>Genome sequencing of oomycete isolates from Chile give support for New Zealand origin for Phytophthora kernoviae and make available the first Nothophytophthora sp. genome.</title>
        <authorList>
            <person name="Studholme D.J."/>
            <person name="Sanfuentes E."/>
            <person name="Panda P."/>
            <person name="Hill R."/>
            <person name="Sambles C."/>
            <person name="Grant M."/>
            <person name="Williams N.M."/>
            <person name="Mcdougal R.L."/>
        </authorList>
    </citation>
    <scope>NUCLEOTIDE SEQUENCE [LARGE SCALE GENOMIC DNA]</scope>
    <source>
        <strain evidence="12">Chile2</strain>
    </source>
</reference>
<dbReference type="AlphaFoldDB" id="A0A3R7H081"/>
<evidence type="ECO:0000259" key="9">
    <source>
        <dbReference type="Pfam" id="PF01979"/>
    </source>
</evidence>
<dbReference type="SUPFAM" id="SSF51556">
    <property type="entry name" value="Metallo-dependent hydrolases"/>
    <property type="match status" value="1"/>
</dbReference>
<dbReference type="Proteomes" id="UP000792063">
    <property type="component" value="Unassembled WGS sequence"/>
</dbReference>
<evidence type="ECO:0000313" key="12">
    <source>
        <dbReference type="EMBL" id="RLN02425.1"/>
    </source>
</evidence>
<accession>A0A3R7H081</accession>
<dbReference type="Gene3D" id="2.30.40.10">
    <property type="entry name" value="Urease, subunit C, domain 1"/>
    <property type="match status" value="1"/>
</dbReference>
<keyword evidence="5" id="KW-0479">Metal-binding</keyword>
<dbReference type="CDD" id="cd00854">
    <property type="entry name" value="NagA"/>
    <property type="match status" value="1"/>
</dbReference>
<evidence type="ECO:0000256" key="7">
    <source>
        <dbReference type="ARBA" id="ARBA00023277"/>
    </source>
</evidence>
<dbReference type="GO" id="GO:0019262">
    <property type="term" value="P:N-acetylneuraminate catabolic process"/>
    <property type="evidence" value="ECO:0007669"/>
    <property type="project" value="UniProtKB-ARBA"/>
</dbReference>
<sequence>MPNKSVLRVTNVRLLRDDKLVDTDLWVADGKVIDPEARFWMATNENDYAPGRVVDGHGGIVAPGYIEVQINGAYGFDFSSPSITDEQIELIAHNLLATGVTAFCPTIVSSRPERYLIVMETFHRVIGNLKKKRLRDQHLTTNKGASAKILGLHLEGPFISPDRNGAHEKEVLQVPTNGITSLIECYGGSLDDVAIVTLAPELDGAMRTIRELRERGIVASAGHSVANIDVAMEAVDNGVNMLTHIFNAMAPFHQRDPGLIGLLGLVKDERPYYGMILDGVHAHPCSTRIIERCHPEGLMLVTDAIAGMGLAPGTYDLAGQVMEVKEDAAYVAGTNTLAGSIVTTDACIRQLREYTGCTIEQALLSASAHPARALGAKANQKGSLAFGADADFVLLDDTLHVVQTFVGTTKVSTQFLFHQATSLIKLLGPFILVECTYLRSTIWATGSISISSRDKTIWTYHVATLDSIGAATHKAPVVNDAKTDPRAKGYRMNLQLASQYPKVKSEFTY</sequence>
<dbReference type="GO" id="GO:0046872">
    <property type="term" value="F:metal ion binding"/>
    <property type="evidence" value="ECO:0007669"/>
    <property type="project" value="UniProtKB-KW"/>
</dbReference>
<dbReference type="NCBIfam" id="TIGR00221">
    <property type="entry name" value="nagA"/>
    <property type="match status" value="1"/>
</dbReference>
<protein>
    <recommendedName>
        <fullName evidence="4">N-acetylglucosamine-6-phosphate deacetylase</fullName>
        <ecNumber evidence="3">3.5.1.25</ecNumber>
    </recommendedName>
</protein>
<dbReference type="GO" id="GO:0006046">
    <property type="term" value="P:N-acetylglucosamine catabolic process"/>
    <property type="evidence" value="ECO:0007669"/>
    <property type="project" value="TreeGrafter"/>
</dbReference>
<dbReference type="PANTHER" id="PTHR11113">
    <property type="entry name" value="N-ACETYLGLUCOSAMINE-6-PHOSPHATE DEACETYLASE"/>
    <property type="match status" value="1"/>
</dbReference>
<feature type="domain" description="Amidohydrolase-related" evidence="9">
    <location>
        <begin position="60"/>
        <end position="410"/>
    </location>
</feature>
<dbReference type="InterPro" id="IPR003764">
    <property type="entry name" value="GlcNAc_6-P_deAcase"/>
</dbReference>
<dbReference type="Proteomes" id="UP000785171">
    <property type="component" value="Unassembled WGS sequence"/>
</dbReference>
<dbReference type="GO" id="GO:0008448">
    <property type="term" value="F:N-acetylglucosamine-6-phosphate deacetylase activity"/>
    <property type="evidence" value="ECO:0007669"/>
    <property type="project" value="UniProtKB-EC"/>
</dbReference>
<keyword evidence="7" id="KW-0119">Carbohydrate metabolism</keyword>
<evidence type="ECO:0000256" key="8">
    <source>
        <dbReference type="ARBA" id="ARBA00047647"/>
    </source>
</evidence>
<organism evidence="12 13">
    <name type="scientific">Phytophthora kernoviae</name>
    <dbReference type="NCBI Taxonomy" id="325452"/>
    <lineage>
        <taxon>Eukaryota</taxon>
        <taxon>Sar</taxon>
        <taxon>Stramenopiles</taxon>
        <taxon>Oomycota</taxon>
        <taxon>Peronosporomycetes</taxon>
        <taxon>Peronosporales</taxon>
        <taxon>Peronosporaceae</taxon>
        <taxon>Phytophthora</taxon>
    </lineage>
</organism>
<dbReference type="EMBL" id="JPWU03000189">
    <property type="protein sequence ID" value="KAG2523203.1"/>
    <property type="molecule type" value="Genomic_DNA"/>
</dbReference>
<dbReference type="Proteomes" id="UP000285883">
    <property type="component" value="Unassembled WGS sequence"/>
</dbReference>
<comment type="catalytic activity">
    <reaction evidence="8">
        <text>N-acetyl-D-glucosamine 6-phosphate + H2O = D-glucosamine 6-phosphate + acetate</text>
        <dbReference type="Rhea" id="RHEA:22936"/>
        <dbReference type="ChEBI" id="CHEBI:15377"/>
        <dbReference type="ChEBI" id="CHEBI:30089"/>
        <dbReference type="ChEBI" id="CHEBI:57513"/>
        <dbReference type="ChEBI" id="CHEBI:58725"/>
        <dbReference type="EC" id="3.5.1.25"/>
    </reaction>
</comment>
<name>A0A3R7H081_9STRA</name>
<evidence type="ECO:0000256" key="6">
    <source>
        <dbReference type="ARBA" id="ARBA00022801"/>
    </source>
</evidence>
<evidence type="ECO:0000313" key="11">
    <source>
        <dbReference type="EMBL" id="KAG2523203.1"/>
    </source>
</evidence>
<evidence type="ECO:0000313" key="10">
    <source>
        <dbReference type="EMBL" id="KAG2521797.1"/>
    </source>
</evidence>
<dbReference type="Gene3D" id="3.20.20.140">
    <property type="entry name" value="Metal-dependent hydrolases"/>
    <property type="match status" value="1"/>
</dbReference>
<dbReference type="EMBL" id="MAYM02002211">
    <property type="protein sequence ID" value="RLN02425.1"/>
    <property type="molecule type" value="Genomic_DNA"/>
</dbReference>
<dbReference type="Pfam" id="PF01979">
    <property type="entry name" value="Amidohydro_1"/>
    <property type="match status" value="1"/>
</dbReference>
<proteinExistence type="inferred from homology"/>
<keyword evidence="6" id="KW-0378">Hydrolase</keyword>
<dbReference type="SUPFAM" id="SSF51338">
    <property type="entry name" value="Composite domain of metallo-dependent hydrolases"/>
    <property type="match status" value="1"/>
</dbReference>
<dbReference type="InterPro" id="IPR032466">
    <property type="entry name" value="Metal_Hydrolase"/>
</dbReference>
<gene>
    <name evidence="12" type="ORF">BBI17_005680</name>
    <name evidence="10" type="ORF">JM16_006113</name>
    <name evidence="11" type="ORF">JM18_005848</name>
</gene>